<name>G9Y2U3_HAFAL</name>
<evidence type="ECO:0000313" key="2">
    <source>
        <dbReference type="Proteomes" id="UP000005959"/>
    </source>
</evidence>
<dbReference type="AlphaFoldDB" id="G9Y2U3"/>
<proteinExistence type="predicted"/>
<dbReference type="Proteomes" id="UP000005959">
    <property type="component" value="Unassembled WGS sequence"/>
</dbReference>
<organism evidence="1 2">
    <name type="scientific">Hafnia alvei ATCC 51873</name>
    <dbReference type="NCBI Taxonomy" id="1002364"/>
    <lineage>
        <taxon>Bacteria</taxon>
        <taxon>Pseudomonadati</taxon>
        <taxon>Pseudomonadota</taxon>
        <taxon>Gammaproteobacteria</taxon>
        <taxon>Enterobacterales</taxon>
        <taxon>Hafniaceae</taxon>
        <taxon>Hafnia</taxon>
    </lineage>
</organism>
<gene>
    <name evidence="1" type="ORF">HMPREF0454_00865</name>
</gene>
<dbReference type="EMBL" id="AGCI01000011">
    <property type="protein sequence ID" value="EHM46615.1"/>
    <property type="molecule type" value="Genomic_DNA"/>
</dbReference>
<sequence length="49" mass="5403">MSATIDRLNFQTLFLLNVKTGRQGDDVDDGEYNTKMPPFSSLLRGLVGA</sequence>
<reference evidence="1 2" key="1">
    <citation type="submission" date="2011-08" db="EMBL/GenBank/DDBJ databases">
        <authorList>
            <person name="Weinstock G."/>
            <person name="Sodergren E."/>
            <person name="Clifton S."/>
            <person name="Fulton L."/>
            <person name="Fulton B."/>
            <person name="Courtney L."/>
            <person name="Fronick C."/>
            <person name="Harrison M."/>
            <person name="Strong C."/>
            <person name="Farmer C."/>
            <person name="Delahaunty K."/>
            <person name="Markovic C."/>
            <person name="Hall O."/>
            <person name="Minx P."/>
            <person name="Tomlinson C."/>
            <person name="Mitreva M."/>
            <person name="Hou S."/>
            <person name="Chen J."/>
            <person name="Wollam A."/>
            <person name="Pepin K.H."/>
            <person name="Johnson M."/>
            <person name="Bhonagiri V."/>
            <person name="Zhang X."/>
            <person name="Suruliraj S."/>
            <person name="Warren W."/>
            <person name="Chinwalla A."/>
            <person name="Mardis E.R."/>
            <person name="Wilson R.K."/>
        </authorList>
    </citation>
    <scope>NUCLEOTIDE SEQUENCE [LARGE SCALE GENOMIC DNA]</scope>
    <source>
        <strain evidence="1 2">ATCC 51873</strain>
    </source>
</reference>
<accession>G9Y2U3</accession>
<comment type="caution">
    <text evidence="1">The sequence shown here is derived from an EMBL/GenBank/DDBJ whole genome shotgun (WGS) entry which is preliminary data.</text>
</comment>
<protein>
    <submittedName>
        <fullName evidence="1">Uncharacterized protein</fullName>
    </submittedName>
</protein>
<dbReference type="HOGENOM" id="CLU_3136263_0_0_6"/>
<evidence type="ECO:0000313" key="1">
    <source>
        <dbReference type="EMBL" id="EHM46615.1"/>
    </source>
</evidence>